<dbReference type="GeneID" id="93653241"/>
<evidence type="ECO:0000259" key="2">
    <source>
        <dbReference type="PROSITE" id="PS51253"/>
    </source>
</evidence>
<evidence type="ECO:0000313" key="3">
    <source>
        <dbReference type="EMBL" id="KAG5416981.1"/>
    </source>
</evidence>
<sequence>MARSKKKTPTSEEKAIAAAAEERLQQAVCYAKANPRVKLSEVAKLFNRAATTIWGRLHGAKPKTQAHEGQQFLSGKQEILFIRQLEASDAEIEGLERDEIRDLAQDVLNAFGEDRTVGINWPYKFLQRHTWIKLLPSKGATLHDMYYAVSLTVIEDFFWRYKKVVDQYKVASSNVWNIAETGVAVHKLGRTRGTDSEENGDGNGENRKVITTVVEAISAEGERMKLPIGNDKDELQTNQESADALDWAYAITYKDWITSGYFQQWIQQIFIPNTTPQDPQDYRILIMDNQATHYHEELKSILKESKVIPIYLPLHCSQLMQPLSVSVLKSTKKHYRECISTYFSDTSAEVVPRDKFIEFWCKSRNQGMSKDNILSGFEKSGLWPINKDVILNHPALANKKVLDIGVQSLSYDQLHMDEEVIEEFDLDEDDGMTSEDL</sequence>
<gene>
    <name evidence="3" type="ORF">I9W82_004612</name>
</gene>
<comment type="caution">
    <text evidence="3">The sequence shown here is derived from an EMBL/GenBank/DDBJ whole genome shotgun (WGS) entry which is preliminary data.</text>
</comment>
<evidence type="ECO:0000313" key="4">
    <source>
        <dbReference type="Proteomes" id="UP000669133"/>
    </source>
</evidence>
<reference evidence="3 4" key="1">
    <citation type="submission" date="2020-12" db="EMBL/GenBank/DDBJ databases">
        <title>Effect of drift, selection, and recombination on the evolution of hybrid genomes in Candida yeast pathogens.</title>
        <authorList>
            <person name="Mixao V."/>
            <person name="Ksiezopolska E."/>
            <person name="Saus E."/>
            <person name="Boekhout T."/>
            <person name="Gacser A."/>
            <person name="Gabaldon T."/>
        </authorList>
    </citation>
    <scope>NUCLEOTIDE SEQUENCE [LARGE SCALE GENOMIC DNA]</scope>
    <source>
        <strain evidence="3 4">BP57</strain>
    </source>
</reference>
<dbReference type="PANTHER" id="PTHR19303">
    <property type="entry name" value="TRANSPOSON"/>
    <property type="match status" value="1"/>
</dbReference>
<organism evidence="3 4">
    <name type="scientific">Candida metapsilosis</name>
    <dbReference type="NCBI Taxonomy" id="273372"/>
    <lineage>
        <taxon>Eukaryota</taxon>
        <taxon>Fungi</taxon>
        <taxon>Dikarya</taxon>
        <taxon>Ascomycota</taxon>
        <taxon>Saccharomycotina</taxon>
        <taxon>Pichiomycetes</taxon>
        <taxon>Debaryomycetaceae</taxon>
        <taxon>Candida/Lodderomyces clade</taxon>
        <taxon>Candida</taxon>
    </lineage>
</organism>
<dbReference type="GO" id="GO:0003677">
    <property type="term" value="F:DNA binding"/>
    <property type="evidence" value="ECO:0007669"/>
    <property type="project" value="UniProtKB-KW"/>
</dbReference>
<evidence type="ECO:0000256" key="1">
    <source>
        <dbReference type="ARBA" id="ARBA00023125"/>
    </source>
</evidence>
<dbReference type="EMBL" id="JAEOAQ010000007">
    <property type="protein sequence ID" value="KAG5416981.1"/>
    <property type="molecule type" value="Genomic_DNA"/>
</dbReference>
<dbReference type="OrthoDB" id="4033386at2759"/>
<keyword evidence="4" id="KW-1185">Reference proteome</keyword>
<dbReference type="InterPro" id="IPR006600">
    <property type="entry name" value="HTH_CenpB_DNA-bd_dom"/>
</dbReference>
<protein>
    <recommendedName>
        <fullName evidence="2">HTH CENPB-type domain-containing protein</fullName>
    </recommendedName>
</protein>
<dbReference type="Pfam" id="PF03184">
    <property type="entry name" value="DDE_1"/>
    <property type="match status" value="1"/>
</dbReference>
<dbReference type="InterPro" id="IPR050863">
    <property type="entry name" value="CenT-Element_Derived"/>
</dbReference>
<proteinExistence type="predicted"/>
<dbReference type="RefSeq" id="XP_067546097.1">
    <property type="nucleotide sequence ID" value="XM_067693703.1"/>
</dbReference>
<dbReference type="GO" id="GO:0005634">
    <property type="term" value="C:nucleus"/>
    <property type="evidence" value="ECO:0007669"/>
    <property type="project" value="TreeGrafter"/>
</dbReference>
<name>A0A8H7ZBP4_9ASCO</name>
<dbReference type="Proteomes" id="UP000669133">
    <property type="component" value="Unassembled WGS sequence"/>
</dbReference>
<keyword evidence="1" id="KW-0238">DNA-binding</keyword>
<dbReference type="AlphaFoldDB" id="A0A8H7ZBP4"/>
<accession>A0A8H7ZBP4</accession>
<feature type="domain" description="HTH CENPB-type" evidence="2">
    <location>
        <begin position="65"/>
        <end position="135"/>
    </location>
</feature>
<dbReference type="PROSITE" id="PS51253">
    <property type="entry name" value="HTH_CENPB"/>
    <property type="match status" value="1"/>
</dbReference>
<dbReference type="PANTHER" id="PTHR19303:SF74">
    <property type="entry name" value="POGO TRANSPOSABLE ELEMENT WITH KRAB DOMAIN"/>
    <property type="match status" value="1"/>
</dbReference>
<dbReference type="InterPro" id="IPR004875">
    <property type="entry name" value="DDE_SF_endonuclease_dom"/>
</dbReference>